<dbReference type="PANTHER" id="PTHR24276:SF91">
    <property type="entry name" value="AT26814P-RELATED"/>
    <property type="match status" value="1"/>
</dbReference>
<reference evidence="6 7" key="1">
    <citation type="submission" date="2017-07" db="EMBL/GenBank/DDBJ databases">
        <authorList>
            <person name="Talla V."/>
            <person name="Backstrom N."/>
        </authorList>
    </citation>
    <scope>NUCLEOTIDE SEQUENCE [LARGE SCALE GENOMIC DNA]</scope>
</reference>
<proteinExistence type="predicted"/>
<keyword evidence="3" id="KW-0720">Serine protease</keyword>
<dbReference type="AlphaFoldDB" id="A0A5E4QJK4"/>
<protein>
    <recommendedName>
        <fullName evidence="5">Peptidase S1 domain-containing protein</fullName>
    </recommendedName>
</protein>
<gene>
    <name evidence="6" type="ORF">LSINAPIS_LOCUS9533</name>
</gene>
<keyword evidence="4" id="KW-1015">Disulfide bond</keyword>
<evidence type="ECO:0000256" key="3">
    <source>
        <dbReference type="ARBA" id="ARBA00022825"/>
    </source>
</evidence>
<accession>A0A5E4QJK4</accession>
<sequence>MSFNHLLPKRSVFQIFKGTRVTIREHPYLASIRRNYVHFLTATLLTSNTAVTVAHPLHRVPINELGMVVGENYSDRGTMLLTVLLVIIPQDFDPFTLKSDLALVRIFEDLVIRSAVKPISLARIDVLLEKQTKVFVTGWGRCDFTLCLPRSSIYFPDEPVDPMLRTISFIHSKPTKYCDSYRLRENTIDDKMMCAGVGRETDVMAPCLAVPGAPLVADGQIIAVLSWGFGCGYLHDLPLVYTNLVKHSSYESV</sequence>
<evidence type="ECO:0000256" key="2">
    <source>
        <dbReference type="ARBA" id="ARBA00022801"/>
    </source>
</evidence>
<evidence type="ECO:0000313" key="7">
    <source>
        <dbReference type="Proteomes" id="UP000324832"/>
    </source>
</evidence>
<dbReference type="InterPro" id="IPR043504">
    <property type="entry name" value="Peptidase_S1_PA_chymotrypsin"/>
</dbReference>
<dbReference type="Gene3D" id="2.40.10.10">
    <property type="entry name" value="Trypsin-like serine proteases"/>
    <property type="match status" value="2"/>
</dbReference>
<dbReference type="InterPro" id="IPR001254">
    <property type="entry name" value="Trypsin_dom"/>
</dbReference>
<dbReference type="PANTHER" id="PTHR24276">
    <property type="entry name" value="POLYSERASE-RELATED"/>
    <property type="match status" value="1"/>
</dbReference>
<dbReference type="EMBL" id="FZQP02003557">
    <property type="protein sequence ID" value="VVC98454.1"/>
    <property type="molecule type" value="Genomic_DNA"/>
</dbReference>
<dbReference type="SMART" id="SM00020">
    <property type="entry name" value="Tryp_SPc"/>
    <property type="match status" value="1"/>
</dbReference>
<dbReference type="Proteomes" id="UP000324832">
    <property type="component" value="Unassembled WGS sequence"/>
</dbReference>
<dbReference type="PROSITE" id="PS50240">
    <property type="entry name" value="TRYPSIN_DOM"/>
    <property type="match status" value="1"/>
</dbReference>
<dbReference type="GO" id="GO:0004252">
    <property type="term" value="F:serine-type endopeptidase activity"/>
    <property type="evidence" value="ECO:0007669"/>
    <property type="project" value="InterPro"/>
</dbReference>
<evidence type="ECO:0000313" key="6">
    <source>
        <dbReference type="EMBL" id="VVC98454.1"/>
    </source>
</evidence>
<evidence type="ECO:0000256" key="4">
    <source>
        <dbReference type="ARBA" id="ARBA00023157"/>
    </source>
</evidence>
<keyword evidence="7" id="KW-1185">Reference proteome</keyword>
<dbReference type="GO" id="GO:0006508">
    <property type="term" value="P:proteolysis"/>
    <property type="evidence" value="ECO:0007669"/>
    <property type="project" value="UniProtKB-KW"/>
</dbReference>
<dbReference type="InterPro" id="IPR009003">
    <property type="entry name" value="Peptidase_S1_PA"/>
</dbReference>
<organism evidence="6 7">
    <name type="scientific">Leptidea sinapis</name>
    <dbReference type="NCBI Taxonomy" id="189913"/>
    <lineage>
        <taxon>Eukaryota</taxon>
        <taxon>Metazoa</taxon>
        <taxon>Ecdysozoa</taxon>
        <taxon>Arthropoda</taxon>
        <taxon>Hexapoda</taxon>
        <taxon>Insecta</taxon>
        <taxon>Pterygota</taxon>
        <taxon>Neoptera</taxon>
        <taxon>Endopterygota</taxon>
        <taxon>Lepidoptera</taxon>
        <taxon>Glossata</taxon>
        <taxon>Ditrysia</taxon>
        <taxon>Papilionoidea</taxon>
        <taxon>Pieridae</taxon>
        <taxon>Dismorphiinae</taxon>
        <taxon>Leptidea</taxon>
    </lineage>
</organism>
<dbReference type="InterPro" id="IPR050430">
    <property type="entry name" value="Peptidase_S1"/>
</dbReference>
<name>A0A5E4QJK4_9NEOP</name>
<keyword evidence="2" id="KW-0378">Hydrolase</keyword>
<dbReference type="Pfam" id="PF00089">
    <property type="entry name" value="Trypsin"/>
    <property type="match status" value="1"/>
</dbReference>
<evidence type="ECO:0000259" key="5">
    <source>
        <dbReference type="PROSITE" id="PS50240"/>
    </source>
</evidence>
<evidence type="ECO:0000256" key="1">
    <source>
        <dbReference type="ARBA" id="ARBA00022670"/>
    </source>
</evidence>
<keyword evidence="1" id="KW-0645">Protease</keyword>
<dbReference type="SUPFAM" id="SSF50494">
    <property type="entry name" value="Trypsin-like serine proteases"/>
    <property type="match status" value="1"/>
</dbReference>
<feature type="domain" description="Peptidase S1" evidence="5">
    <location>
        <begin position="15"/>
        <end position="253"/>
    </location>
</feature>